<dbReference type="InterPro" id="IPR030395">
    <property type="entry name" value="GP_PDE_dom"/>
</dbReference>
<accession>A0A271J7K3</accession>
<dbReference type="Proteomes" id="UP000216339">
    <property type="component" value="Unassembled WGS sequence"/>
</dbReference>
<dbReference type="PANTHER" id="PTHR46211:SF14">
    <property type="entry name" value="GLYCEROPHOSPHODIESTER PHOSPHODIESTERASE"/>
    <property type="match status" value="1"/>
</dbReference>
<protein>
    <recommendedName>
        <fullName evidence="1">GP-PDE domain-containing protein</fullName>
    </recommendedName>
</protein>
<proteinExistence type="predicted"/>
<dbReference type="OrthoDB" id="384721at2"/>
<keyword evidence="3" id="KW-1185">Reference proteome</keyword>
<gene>
    <name evidence="2" type="ORF">BSZ37_02330</name>
</gene>
<dbReference type="Pfam" id="PF03009">
    <property type="entry name" value="GDPD"/>
    <property type="match status" value="1"/>
</dbReference>
<dbReference type="Gene3D" id="3.20.20.190">
    <property type="entry name" value="Phosphatidylinositol (PI) phosphodiesterase"/>
    <property type="match status" value="1"/>
</dbReference>
<evidence type="ECO:0000259" key="1">
    <source>
        <dbReference type="PROSITE" id="PS51704"/>
    </source>
</evidence>
<comment type="caution">
    <text evidence="2">The sequence shown here is derived from an EMBL/GenBank/DDBJ whole genome shotgun (WGS) entry which is preliminary data.</text>
</comment>
<dbReference type="GO" id="GO:0008081">
    <property type="term" value="F:phosphoric diester hydrolase activity"/>
    <property type="evidence" value="ECO:0007669"/>
    <property type="project" value="InterPro"/>
</dbReference>
<dbReference type="GO" id="GO:0006629">
    <property type="term" value="P:lipid metabolic process"/>
    <property type="evidence" value="ECO:0007669"/>
    <property type="project" value="InterPro"/>
</dbReference>
<feature type="domain" description="GP-PDE" evidence="1">
    <location>
        <begin position="11"/>
        <end position="280"/>
    </location>
</feature>
<dbReference type="SUPFAM" id="SSF51695">
    <property type="entry name" value="PLC-like phosphodiesterases"/>
    <property type="match status" value="1"/>
</dbReference>
<reference evidence="2 3" key="1">
    <citation type="submission" date="2016-11" db="EMBL/GenBank/DDBJ databases">
        <title>Study of marine rhodopsin-containing bacteria.</title>
        <authorList>
            <person name="Yoshizawa S."/>
            <person name="Kumagai Y."/>
            <person name="Kogure K."/>
        </authorList>
    </citation>
    <scope>NUCLEOTIDE SEQUENCE [LARGE SCALE GENOMIC DNA]</scope>
    <source>
        <strain evidence="2 3">SAORIC-28</strain>
    </source>
</reference>
<evidence type="ECO:0000313" key="3">
    <source>
        <dbReference type="Proteomes" id="UP000216339"/>
    </source>
</evidence>
<organism evidence="2 3">
    <name type="scientific">Rubrivirga marina</name>
    <dbReference type="NCBI Taxonomy" id="1196024"/>
    <lineage>
        <taxon>Bacteria</taxon>
        <taxon>Pseudomonadati</taxon>
        <taxon>Rhodothermota</taxon>
        <taxon>Rhodothermia</taxon>
        <taxon>Rhodothermales</taxon>
        <taxon>Rubricoccaceae</taxon>
        <taxon>Rubrivirga</taxon>
    </lineage>
</organism>
<dbReference type="PROSITE" id="PS51704">
    <property type="entry name" value="GP_PDE"/>
    <property type="match status" value="1"/>
</dbReference>
<dbReference type="InterPro" id="IPR017946">
    <property type="entry name" value="PLC-like_Pdiesterase_TIM-brl"/>
</dbReference>
<dbReference type="PANTHER" id="PTHR46211">
    <property type="entry name" value="GLYCEROPHOSPHORYL DIESTER PHOSPHODIESTERASE"/>
    <property type="match status" value="1"/>
</dbReference>
<dbReference type="EMBL" id="MQWD01000001">
    <property type="protein sequence ID" value="PAP78619.1"/>
    <property type="molecule type" value="Genomic_DNA"/>
</dbReference>
<sequence length="282" mass="30373">MAGLLGPAPGLDVQGHRGARGLLPENSLPAMQRALDLGVTTLEMDVAVSADGQVLLSHEPWFNAEICSRPDGTAIPEHEEDAYSLGHMTYAEIAQFDCGRRGNPRFPDQEAMPTVKPLLSQVLDLAEAHPRPDALGPVRYNIEIKSSPARDSVFTPRPPAYARALYDVLAGHGVLGRTTVQSFDPRALEATHAIDPTVTMALLVDNDDGLAANLDRLSFTPDIYSPHQRLVDAALVAEAHRRGVQVIPWTVNDEAAMRALVDLGVDGLISDYPDRALAAVGR</sequence>
<evidence type="ECO:0000313" key="2">
    <source>
        <dbReference type="EMBL" id="PAP78619.1"/>
    </source>
</evidence>
<name>A0A271J7K3_9BACT</name>
<dbReference type="AlphaFoldDB" id="A0A271J7K3"/>